<dbReference type="EMBL" id="CP065050">
    <property type="protein sequence ID" value="QPI58250.1"/>
    <property type="molecule type" value="Genomic_DNA"/>
</dbReference>
<evidence type="ECO:0008006" key="4">
    <source>
        <dbReference type="Google" id="ProtNLM"/>
    </source>
</evidence>
<accession>A0ABX6WCB6</accession>
<name>A0ABX6WCB6_STRMQ</name>
<sequence>MNWNPDQFPPCPGGRWPSRRPGAERADGVGHSVNKGLSISKDAVAELVIFYVQLRSTKAMTCGCRKLGKSRSNRSSGITVYRGDRKHQFADGRYPVTETALFHRPDRH</sequence>
<feature type="region of interest" description="Disordered" evidence="1">
    <location>
        <begin position="1"/>
        <end position="31"/>
    </location>
</feature>
<evidence type="ECO:0000256" key="1">
    <source>
        <dbReference type="SAM" id="MobiDB-lite"/>
    </source>
</evidence>
<keyword evidence="3" id="KW-1185">Reference proteome</keyword>
<reference evidence="2 3" key="1">
    <citation type="submission" date="2020-11" db="EMBL/GenBank/DDBJ databases">
        <title>Complete genome sequence unveiled secondary metabolic potentials in Streptomyces solisilvae HNM0141.</title>
        <authorList>
            <person name="Huang X."/>
        </authorList>
    </citation>
    <scope>NUCLEOTIDE SEQUENCE [LARGE SCALE GENOMIC DNA]</scope>
    <source>
        <strain evidence="2 3">HNM0141</strain>
    </source>
</reference>
<proteinExistence type="predicted"/>
<organism evidence="2 3">
    <name type="scientific">Streptomyces malaysiensis</name>
    <dbReference type="NCBI Taxonomy" id="92644"/>
    <lineage>
        <taxon>Bacteria</taxon>
        <taxon>Bacillati</taxon>
        <taxon>Actinomycetota</taxon>
        <taxon>Actinomycetes</taxon>
        <taxon>Kitasatosporales</taxon>
        <taxon>Streptomycetaceae</taxon>
        <taxon>Streptomyces</taxon>
        <taxon>Streptomyces violaceusniger group</taxon>
    </lineage>
</organism>
<evidence type="ECO:0000313" key="2">
    <source>
        <dbReference type="EMBL" id="QPI58250.1"/>
    </source>
</evidence>
<dbReference type="Proteomes" id="UP000663421">
    <property type="component" value="Chromosome"/>
</dbReference>
<evidence type="ECO:0000313" key="3">
    <source>
        <dbReference type="Proteomes" id="UP000663421"/>
    </source>
</evidence>
<gene>
    <name evidence="2" type="ORF">I1A49_28065</name>
</gene>
<protein>
    <recommendedName>
        <fullName evidence="4">Transposase</fullName>
    </recommendedName>
</protein>